<reference evidence="3" key="2">
    <citation type="submission" date="2023-03" db="EMBL/GenBank/DDBJ databases">
        <authorList>
            <person name="Zhang Z."/>
        </authorList>
    </citation>
    <scope>NUCLEOTIDE SEQUENCE</scope>
    <source>
        <strain evidence="3">DSA</strain>
    </source>
</reference>
<dbReference type="AlphaFoldDB" id="A0AAW7ZFQ9"/>
<evidence type="ECO:0000313" key="4">
    <source>
        <dbReference type="Proteomes" id="UP001172911"/>
    </source>
</evidence>
<dbReference type="Pfam" id="PF13175">
    <property type="entry name" value="AAA_15"/>
    <property type="match status" value="1"/>
</dbReference>
<protein>
    <submittedName>
        <fullName evidence="3">DUF3696 domain-containing protein</fullName>
    </submittedName>
</protein>
<dbReference type="InterPro" id="IPR014592">
    <property type="entry name" value="P-loop_UCP034888"/>
</dbReference>
<dbReference type="InterPro" id="IPR022532">
    <property type="entry name" value="DUF3696"/>
</dbReference>
<dbReference type="Gene3D" id="3.40.50.300">
    <property type="entry name" value="P-loop containing nucleotide triphosphate hydrolases"/>
    <property type="match status" value="2"/>
</dbReference>
<dbReference type="Pfam" id="PF12476">
    <property type="entry name" value="DUF3696"/>
    <property type="match status" value="1"/>
</dbReference>
<dbReference type="InterPro" id="IPR041685">
    <property type="entry name" value="AAA_GajA/Old/RecF-like"/>
</dbReference>
<keyword evidence="4" id="KW-1185">Reference proteome</keyword>
<dbReference type="PANTHER" id="PTHR43581">
    <property type="entry name" value="ATP/GTP PHOSPHATASE"/>
    <property type="match status" value="1"/>
</dbReference>
<proteinExistence type="predicted"/>
<comment type="caution">
    <text evidence="3">The sequence shown here is derived from an EMBL/GenBank/DDBJ whole genome shotgun (WGS) entry which is preliminary data.</text>
</comment>
<evidence type="ECO:0000259" key="1">
    <source>
        <dbReference type="Pfam" id="PF12476"/>
    </source>
</evidence>
<dbReference type="RefSeq" id="WP_304543278.1">
    <property type="nucleotide sequence ID" value="NZ_JARPTC010000017.1"/>
</dbReference>
<dbReference type="EMBL" id="JARPTC010000017">
    <property type="protein sequence ID" value="MDO7787866.1"/>
    <property type="molecule type" value="Genomic_DNA"/>
</dbReference>
<dbReference type="Proteomes" id="UP001172911">
    <property type="component" value="Unassembled WGS sequence"/>
</dbReference>
<gene>
    <name evidence="3" type="ORF">P6N53_11605</name>
</gene>
<reference evidence="3" key="1">
    <citation type="journal article" date="2023" name="J. Hazard. Mater.">
        <title>Anaerobic biodegradation of pyrene and benzo[a]pyrene by a new sulfate-reducing Desulforamulus aquiferis strain DSA.</title>
        <authorList>
            <person name="Zhang Z."/>
            <person name="Sun J."/>
            <person name="Gong X."/>
            <person name="Wang C."/>
            <person name="Wang H."/>
        </authorList>
    </citation>
    <scope>NUCLEOTIDE SEQUENCE</scope>
    <source>
        <strain evidence="3">DSA</strain>
    </source>
</reference>
<name>A0AAW7ZFQ9_9FIRM</name>
<accession>A0AAW7ZFQ9</accession>
<evidence type="ECO:0000259" key="2">
    <source>
        <dbReference type="Pfam" id="PF13175"/>
    </source>
</evidence>
<feature type="domain" description="DUF3696" evidence="1">
    <location>
        <begin position="323"/>
        <end position="368"/>
    </location>
</feature>
<dbReference type="PANTHER" id="PTHR43581:SF2">
    <property type="entry name" value="EXCINUCLEASE ATPASE SUBUNIT"/>
    <property type="match status" value="1"/>
</dbReference>
<dbReference type="InterPro" id="IPR027417">
    <property type="entry name" value="P-loop_NTPase"/>
</dbReference>
<dbReference type="InterPro" id="IPR051396">
    <property type="entry name" value="Bact_Antivir_Def_Nuclease"/>
</dbReference>
<feature type="domain" description="Endonuclease GajA/Old nuclease/RecF-like AAA" evidence="2">
    <location>
        <begin position="1"/>
        <end position="310"/>
    </location>
</feature>
<evidence type="ECO:0000313" key="3">
    <source>
        <dbReference type="EMBL" id="MDO7787866.1"/>
    </source>
</evidence>
<organism evidence="3 4">
    <name type="scientific">Desulforamulus aquiferis</name>
    <dbReference type="NCBI Taxonomy" id="1397668"/>
    <lineage>
        <taxon>Bacteria</taxon>
        <taxon>Bacillati</taxon>
        <taxon>Bacillota</taxon>
        <taxon>Clostridia</taxon>
        <taxon>Eubacteriales</taxon>
        <taxon>Peptococcaceae</taxon>
        <taxon>Desulforamulus</taxon>
    </lineage>
</organism>
<sequence>MISELHLMNFKCFNNHRIDFAPLTLLVGGNASGKSTIIQAILLARQSIETIISRNMLERKYEFFDLRINGLYMMQLGKALNVFSSNPISDNILLRLRGISDEIVLKFNYDAKYASHLLKGSIDYISTDKFDSIPVSNELSYIHAERLGPRKSLEMCTSSSLTVGYQGEYVSFVIFQADTTRIEVNELLKIEQQSNRFSHQVQAWLNFILPHQEVGYRVIEELNAVSMEYKNNSLDTNFFPPPNTGFGISYVLPIIVEGLLLSTKNRSTMIIENPEAHLHPMSQSRIGRFLALLSQCGVQIIIETHSEHVVNGARLQMAANNVADQVKINFFSQNDQGINVKPLLVNQFGELSEWPVGFFDQEQLDSKELFLIRREKKK</sequence>
<dbReference type="PIRSF" id="PIRSF034888">
    <property type="entry name" value="P-loop_UCP034888"/>
    <property type="match status" value="1"/>
</dbReference>
<dbReference type="SUPFAM" id="SSF52540">
    <property type="entry name" value="P-loop containing nucleoside triphosphate hydrolases"/>
    <property type="match status" value="1"/>
</dbReference>